<evidence type="ECO:0000256" key="1">
    <source>
        <dbReference type="SAM" id="Coils"/>
    </source>
</evidence>
<sequence length="566" mass="65360">MKSPNRYGGVIHVYQKYNPVRFPSPTRGMPDMLSAAMNHMLMFGSLRELTEEELAQAVELDPSMFAGLGPSLQSLIEMLRQRKAKILATYEVETVHAEAARRYREFGQQLQPPERLAKRYERAFREEHIFELERLWYLAENENSEFARKILHLVQRLGDKYLIDELAAKYHFTGDRPMTIPEALEIKELLETIDRLLEQLEEAAKNARLGVIDLEALRRFVEEEDIQRLRGLMRQIEDLIRELAERQGLEQTKNGYRLTPKAYRLFQGRLLERIFSQLQAARSGRHTGPIVGEGNIELPQTKPYEFGDSLAHMDIPATMINALVRQGPGLPVKLLPEDIVIHKTRNVPKCATVVLLDMSGSMRYGGLYVDVKRMGLALDGLIRKEYPGDYLEFVEIYTFARRVHPSEIPTLMPKLVSVSDPVVRLRADMSDPRITEMDVPWHFTNIQRGLQLARQLLSVQDTPNRQIILITDGLPTAHFEGPYLYLMYPPHDRTEQATLREGLLCAREGITINLFLLPGWSQSSEDIRFAYKLAEATRGRVFFTAGKELDRYVVWDYLRRRREIIS</sequence>
<dbReference type="SUPFAM" id="SSF53300">
    <property type="entry name" value="vWA-like"/>
    <property type="match status" value="1"/>
</dbReference>
<proteinExistence type="predicted"/>
<accession>A0A286RH31</accession>
<dbReference type="KEGG" id="ttf:THTE_2669"/>
<gene>
    <name evidence="2" type="ORF">THTE_2669</name>
</gene>
<dbReference type="CDD" id="cd00198">
    <property type="entry name" value="vWFA"/>
    <property type="match status" value="1"/>
</dbReference>
<dbReference type="Gene3D" id="3.40.50.410">
    <property type="entry name" value="von Willebrand factor, type A domain"/>
    <property type="match status" value="1"/>
</dbReference>
<reference evidence="2 3" key="1">
    <citation type="journal article" name="Front. Microbiol.">
        <title>Sugar Metabolism of the First Thermophilic Planctomycete Thermogutta terrifontis: Comparative Genomic and Transcriptomic Approaches.</title>
        <authorList>
            <person name="Elcheninov A.G."/>
            <person name="Menzel P."/>
            <person name="Gudbergsdottir S.R."/>
            <person name="Slesarev A.I."/>
            <person name="Kadnikov V.V."/>
            <person name="Krogh A."/>
            <person name="Bonch-Osmolovskaya E.A."/>
            <person name="Peng X."/>
            <person name="Kublanov I.V."/>
        </authorList>
    </citation>
    <scope>NUCLEOTIDE SEQUENCE [LARGE SCALE GENOMIC DNA]</scope>
    <source>
        <strain evidence="2 3">R1</strain>
    </source>
</reference>
<organism evidence="2 3">
    <name type="scientific">Thermogutta terrifontis</name>
    <dbReference type="NCBI Taxonomy" id="1331910"/>
    <lineage>
        <taxon>Bacteria</taxon>
        <taxon>Pseudomonadati</taxon>
        <taxon>Planctomycetota</taxon>
        <taxon>Planctomycetia</taxon>
        <taxon>Pirellulales</taxon>
        <taxon>Thermoguttaceae</taxon>
        <taxon>Thermogutta</taxon>
    </lineage>
</organism>
<protein>
    <submittedName>
        <fullName evidence="2">Long form Mg-chelase associated protein with vWA domain</fullName>
    </submittedName>
</protein>
<name>A0A286RH31_9BACT</name>
<evidence type="ECO:0000313" key="2">
    <source>
        <dbReference type="EMBL" id="ASV75271.1"/>
    </source>
</evidence>
<dbReference type="InterPro" id="IPR036465">
    <property type="entry name" value="vWFA_dom_sf"/>
</dbReference>
<evidence type="ECO:0000313" key="3">
    <source>
        <dbReference type="Proteomes" id="UP000215086"/>
    </source>
</evidence>
<dbReference type="OrthoDB" id="9766126at2"/>
<dbReference type="RefSeq" id="WP_095415387.1">
    <property type="nucleotide sequence ID" value="NZ_CP018477.1"/>
</dbReference>
<keyword evidence="1" id="KW-0175">Coiled coil</keyword>
<dbReference type="EMBL" id="CP018477">
    <property type="protein sequence ID" value="ASV75271.1"/>
    <property type="molecule type" value="Genomic_DNA"/>
</dbReference>
<dbReference type="Proteomes" id="UP000215086">
    <property type="component" value="Chromosome"/>
</dbReference>
<keyword evidence="3" id="KW-1185">Reference proteome</keyword>
<dbReference type="AlphaFoldDB" id="A0A286RH31"/>
<feature type="coiled-coil region" evidence="1">
    <location>
        <begin position="183"/>
        <end position="246"/>
    </location>
</feature>